<reference evidence="1" key="1">
    <citation type="submission" date="2020-07" db="EMBL/GenBank/DDBJ databases">
        <title>Koleobacter methoxysyntrophicus gen. nov., sp. nov., a novel anaerobic bacterium isolated from deep subsurface oil field and proposal of Koleobacterales ord. nov. in the phylum Firmicutes.</title>
        <authorList>
            <person name="Sakamoto S."/>
            <person name="Tamaki H."/>
        </authorList>
    </citation>
    <scope>NUCLEOTIDE SEQUENCE</scope>
    <source>
        <strain evidence="1">NRmbB1</strain>
    </source>
</reference>
<evidence type="ECO:0000313" key="2">
    <source>
        <dbReference type="Proteomes" id="UP000662904"/>
    </source>
</evidence>
<dbReference type="KEGG" id="kme:H0A61_00220"/>
<accession>A0A8A0RI66</accession>
<proteinExistence type="predicted"/>
<gene>
    <name evidence="1" type="ORF">H0A61_00220</name>
</gene>
<protein>
    <submittedName>
        <fullName evidence="1">Uncharacterized protein</fullName>
    </submittedName>
</protein>
<keyword evidence="2" id="KW-1185">Reference proteome</keyword>
<dbReference type="Proteomes" id="UP000662904">
    <property type="component" value="Chromosome"/>
</dbReference>
<name>A0A8A0RI66_9FIRM</name>
<sequence>MNIGVSKKNALELLARRLNIRREIVISRMGSCRSPI</sequence>
<organism evidence="1 2">
    <name type="scientific">Koleobacter methoxysyntrophicus</name>
    <dbReference type="NCBI Taxonomy" id="2751313"/>
    <lineage>
        <taxon>Bacteria</taxon>
        <taxon>Bacillati</taxon>
        <taxon>Bacillota</taxon>
        <taxon>Clostridia</taxon>
        <taxon>Koleobacterales</taxon>
        <taxon>Koleobacteraceae</taxon>
        <taxon>Koleobacter</taxon>
    </lineage>
</organism>
<dbReference type="EMBL" id="CP059066">
    <property type="protein sequence ID" value="QSQ07903.1"/>
    <property type="molecule type" value="Genomic_DNA"/>
</dbReference>
<evidence type="ECO:0000313" key="1">
    <source>
        <dbReference type="EMBL" id="QSQ07903.1"/>
    </source>
</evidence>
<dbReference type="AlphaFoldDB" id="A0A8A0RI66"/>